<dbReference type="AlphaFoldDB" id="A0A6C0KBB4"/>
<evidence type="ECO:0000313" key="1">
    <source>
        <dbReference type="EMBL" id="QHU14471.1"/>
    </source>
</evidence>
<evidence type="ECO:0008006" key="2">
    <source>
        <dbReference type="Google" id="ProtNLM"/>
    </source>
</evidence>
<reference evidence="1" key="1">
    <citation type="journal article" date="2020" name="Nature">
        <title>Giant virus diversity and host interactions through global metagenomics.</title>
        <authorList>
            <person name="Schulz F."/>
            <person name="Roux S."/>
            <person name="Paez-Espino D."/>
            <person name="Jungbluth S."/>
            <person name="Walsh D.A."/>
            <person name="Denef V.J."/>
            <person name="McMahon K.D."/>
            <person name="Konstantinidis K.T."/>
            <person name="Eloe-Fadrosh E.A."/>
            <person name="Kyrpides N.C."/>
            <person name="Woyke T."/>
        </authorList>
    </citation>
    <scope>NUCLEOTIDE SEQUENCE</scope>
    <source>
        <strain evidence="1">GVMAG-S-1102113-118</strain>
    </source>
</reference>
<name>A0A6C0KBB4_9ZZZZ</name>
<proteinExistence type="predicted"/>
<dbReference type="EMBL" id="MN740841">
    <property type="protein sequence ID" value="QHU14471.1"/>
    <property type="molecule type" value="Genomic_DNA"/>
</dbReference>
<protein>
    <recommendedName>
        <fullName evidence="2">TNase-like domain-containing protein</fullName>
    </recommendedName>
</protein>
<organism evidence="1">
    <name type="scientific">viral metagenome</name>
    <dbReference type="NCBI Taxonomy" id="1070528"/>
    <lineage>
        <taxon>unclassified sequences</taxon>
        <taxon>metagenomes</taxon>
        <taxon>organismal metagenomes</taxon>
    </lineage>
</organism>
<dbReference type="InterPro" id="IPR035437">
    <property type="entry name" value="SNase_OB-fold_sf"/>
</dbReference>
<sequence>MFYTLPKCCLSADDLLVLADVDTSLKLKDHAFTSLVKLVSVYDGDTIWVAYYDRRFKRVMRVSCRMEGYDAPEMKPPKNAPNRDSIIKNAKRAKRIVEQHYPKGCFRVRVVGTDKYGRWLVRDPAIKDKLLNLGLAYEYNGGKKIENFEVIIK</sequence>
<dbReference type="Gene3D" id="2.40.50.90">
    <property type="match status" value="1"/>
</dbReference>
<dbReference type="SUPFAM" id="SSF50199">
    <property type="entry name" value="Staphylococcal nuclease"/>
    <property type="match status" value="1"/>
</dbReference>
<accession>A0A6C0KBB4</accession>